<comment type="caution">
    <text evidence="1">The sequence shown here is derived from an EMBL/GenBank/DDBJ whole genome shotgun (WGS) entry which is preliminary data.</text>
</comment>
<dbReference type="AlphaFoldDB" id="A0A0F9G521"/>
<name>A0A0F9G521_9ZZZZ</name>
<reference evidence="1" key="1">
    <citation type="journal article" date="2015" name="Nature">
        <title>Complex archaea that bridge the gap between prokaryotes and eukaryotes.</title>
        <authorList>
            <person name="Spang A."/>
            <person name="Saw J.H."/>
            <person name="Jorgensen S.L."/>
            <person name="Zaremba-Niedzwiedzka K."/>
            <person name="Martijn J."/>
            <person name="Lind A.E."/>
            <person name="van Eijk R."/>
            <person name="Schleper C."/>
            <person name="Guy L."/>
            <person name="Ettema T.J."/>
        </authorList>
    </citation>
    <scope>NUCLEOTIDE SEQUENCE</scope>
</reference>
<gene>
    <name evidence="1" type="ORF">LCGC14_1870660</name>
</gene>
<accession>A0A0F9G521</accession>
<sequence>MNGDIWMVIEAVIKLFEQRTGLSELMTSGSTKKQMRSAEEARVKADAAAKAAGM</sequence>
<dbReference type="EMBL" id="LAZR01019085">
    <property type="protein sequence ID" value="KKL93839.1"/>
    <property type="molecule type" value="Genomic_DNA"/>
</dbReference>
<protein>
    <submittedName>
        <fullName evidence="1">Uncharacterized protein</fullName>
    </submittedName>
</protein>
<evidence type="ECO:0000313" key="1">
    <source>
        <dbReference type="EMBL" id="KKL93839.1"/>
    </source>
</evidence>
<organism evidence="1">
    <name type="scientific">marine sediment metagenome</name>
    <dbReference type="NCBI Taxonomy" id="412755"/>
    <lineage>
        <taxon>unclassified sequences</taxon>
        <taxon>metagenomes</taxon>
        <taxon>ecological metagenomes</taxon>
    </lineage>
</organism>
<proteinExistence type="predicted"/>